<dbReference type="InterPro" id="IPR045279">
    <property type="entry name" value="ARR-like"/>
</dbReference>
<dbReference type="PROSITE" id="PS50110">
    <property type="entry name" value="RESPONSE_REGULATORY"/>
    <property type="match status" value="1"/>
</dbReference>
<dbReference type="GO" id="GO:0000160">
    <property type="term" value="P:phosphorelay signal transduction system"/>
    <property type="evidence" value="ECO:0007669"/>
    <property type="project" value="UniProtKB-KW"/>
</dbReference>
<dbReference type="PANTHER" id="PTHR43874">
    <property type="entry name" value="TWO-COMPONENT RESPONSE REGULATOR"/>
    <property type="match status" value="1"/>
</dbReference>
<evidence type="ECO:0000256" key="1">
    <source>
        <dbReference type="ARBA" id="ARBA00022553"/>
    </source>
</evidence>
<dbReference type="GO" id="GO:0009736">
    <property type="term" value="P:cytokinin-activated signaling pathway"/>
    <property type="evidence" value="ECO:0007669"/>
    <property type="project" value="UniProtKB-KW"/>
</dbReference>
<evidence type="ECO:0000256" key="5">
    <source>
        <dbReference type="ARBA" id="ARBA00023163"/>
    </source>
</evidence>
<dbReference type="EnsemblPlants" id="HORVU.MOREX.r3.6HG0633500.1">
    <property type="protein sequence ID" value="HORVU.MOREX.r3.6HG0633500.1"/>
    <property type="gene ID" value="HORVU.MOREX.r3.6HG0633500"/>
</dbReference>
<keyword evidence="4" id="KW-0805">Transcription regulation</keyword>
<comment type="similarity">
    <text evidence="6">Belongs to the ARR family. Type-A subfamily.</text>
</comment>
<dbReference type="AlphaFoldDB" id="A0A8I6Y6V0"/>
<dbReference type="FunFam" id="3.40.50.2300:FF:000159">
    <property type="entry name" value="Two-component response regulator ORR5"/>
    <property type="match status" value="1"/>
</dbReference>
<keyword evidence="11" id="KW-1185">Reference proteome</keyword>
<sequence>MLPSHAIRWSMDAGTLNGCPDAEELTPGVLNKGASSGILFCFAVATGSPDLASISFILLCCCWPMSMSTTVQEPPHVLAVDDSLVDRVVISRLLRSSKYRVTTVDSGKKALEVLSLGHQSVQLIITDYCMPEMTGYDLLKRVKESAELRGIPVVIMSSENSPARIRRCLDEGAEEFLIKPVRPSDVSRLCTRVAAAMPMR</sequence>
<keyword evidence="3" id="KW-0902">Two-component regulatory system</keyword>
<keyword evidence="1 8" id="KW-0597">Phosphoprotein</keyword>
<name>A0A8I6Y6V0_HORVV</name>
<accession>A0A8I6Y6V0</accession>
<feature type="modified residue" description="4-aspartylphosphate" evidence="8">
    <location>
        <position position="127"/>
    </location>
</feature>
<evidence type="ECO:0000313" key="10">
    <source>
        <dbReference type="EnsemblPlants" id="HORVU.MOREX.r3.6HG0633500.1"/>
    </source>
</evidence>
<dbReference type="InterPro" id="IPR011006">
    <property type="entry name" value="CheY-like_superfamily"/>
</dbReference>
<dbReference type="Gene3D" id="3.40.50.2300">
    <property type="match status" value="1"/>
</dbReference>
<evidence type="ECO:0000256" key="7">
    <source>
        <dbReference type="ARBA" id="ARBA00043855"/>
    </source>
</evidence>
<reference evidence="11" key="1">
    <citation type="journal article" date="2012" name="Nature">
        <title>A physical, genetic and functional sequence assembly of the barley genome.</title>
        <authorList>
            <consortium name="The International Barley Genome Sequencing Consortium"/>
            <person name="Mayer K.F."/>
            <person name="Waugh R."/>
            <person name="Brown J.W."/>
            <person name="Schulman A."/>
            <person name="Langridge P."/>
            <person name="Platzer M."/>
            <person name="Fincher G.B."/>
            <person name="Muehlbauer G.J."/>
            <person name="Sato K."/>
            <person name="Close T.J."/>
            <person name="Wise R.P."/>
            <person name="Stein N."/>
        </authorList>
    </citation>
    <scope>NUCLEOTIDE SEQUENCE [LARGE SCALE GENOMIC DNA]</scope>
    <source>
        <strain evidence="11">cv. Morex</strain>
    </source>
</reference>
<keyword evidence="5" id="KW-0804">Transcription</keyword>
<evidence type="ECO:0000256" key="8">
    <source>
        <dbReference type="PROSITE-ProRule" id="PRU00169"/>
    </source>
</evidence>
<evidence type="ECO:0000313" key="11">
    <source>
        <dbReference type="Proteomes" id="UP000011116"/>
    </source>
</evidence>
<dbReference type="PANTHER" id="PTHR43874:SF69">
    <property type="entry name" value="TWO-COMPONENT RESPONSE REGULATOR ORR3"/>
    <property type="match status" value="1"/>
</dbReference>
<comment type="function">
    <text evidence="7">Functions as a response regulator involved in His-to-Asp phosphorelay signal transduction system. Phosphorylation of the Asp residue in the receiver domain activates the ability of the protein to promote the transcription of target genes. Type-A response regulators seem to act as negative regulators of the cytokinin signaling.</text>
</comment>
<dbReference type="SMART" id="SM00448">
    <property type="entry name" value="REC"/>
    <property type="match status" value="1"/>
</dbReference>
<feature type="domain" description="Response regulatory" evidence="9">
    <location>
        <begin position="76"/>
        <end position="194"/>
    </location>
</feature>
<dbReference type="Proteomes" id="UP000011116">
    <property type="component" value="Chromosome 6H"/>
</dbReference>
<reference evidence="10" key="2">
    <citation type="submission" date="2020-10" db="EMBL/GenBank/DDBJ databases">
        <authorList>
            <person name="Scholz U."/>
            <person name="Mascher M."/>
            <person name="Fiebig A."/>
        </authorList>
    </citation>
    <scope>NUCLEOTIDE SEQUENCE [LARGE SCALE GENOMIC DNA]</scope>
    <source>
        <strain evidence="10">cv. Morex</strain>
    </source>
</reference>
<dbReference type="Gramene" id="HORVU.MOREX.r3.6HG0633500.1">
    <property type="protein sequence ID" value="HORVU.MOREX.r3.6HG0633500.1"/>
    <property type="gene ID" value="HORVU.MOREX.r3.6HG0633500"/>
</dbReference>
<dbReference type="Gramene" id="HORVU.MOREX.r2.6HG0526160.1">
    <property type="protein sequence ID" value="HORVU.MOREX.r2.6HG0526160.1"/>
    <property type="gene ID" value="HORVU.MOREX.r2.6HG0526160"/>
</dbReference>
<evidence type="ECO:0000256" key="6">
    <source>
        <dbReference type="ARBA" id="ARBA00038244"/>
    </source>
</evidence>
<evidence type="ECO:0000256" key="3">
    <source>
        <dbReference type="ARBA" id="ARBA00023012"/>
    </source>
</evidence>
<dbReference type="CDD" id="cd17581">
    <property type="entry name" value="REC_typeA_ARR"/>
    <property type="match status" value="1"/>
</dbReference>
<evidence type="ECO:0000256" key="2">
    <source>
        <dbReference type="ARBA" id="ARBA00022864"/>
    </source>
</evidence>
<dbReference type="SUPFAM" id="SSF52172">
    <property type="entry name" value="CheY-like"/>
    <property type="match status" value="1"/>
</dbReference>
<protein>
    <recommendedName>
        <fullName evidence="9">Response regulatory domain-containing protein</fullName>
    </recommendedName>
</protein>
<keyword evidence="2" id="KW-0932">Cytokinin signaling pathway</keyword>
<organism evidence="10 11">
    <name type="scientific">Hordeum vulgare subsp. vulgare</name>
    <name type="common">Domesticated barley</name>
    <dbReference type="NCBI Taxonomy" id="112509"/>
    <lineage>
        <taxon>Eukaryota</taxon>
        <taxon>Viridiplantae</taxon>
        <taxon>Streptophyta</taxon>
        <taxon>Embryophyta</taxon>
        <taxon>Tracheophyta</taxon>
        <taxon>Spermatophyta</taxon>
        <taxon>Magnoliopsida</taxon>
        <taxon>Liliopsida</taxon>
        <taxon>Poales</taxon>
        <taxon>Poaceae</taxon>
        <taxon>BOP clade</taxon>
        <taxon>Pooideae</taxon>
        <taxon>Triticodae</taxon>
        <taxon>Triticeae</taxon>
        <taxon>Hordeinae</taxon>
        <taxon>Hordeum</taxon>
    </lineage>
</organism>
<evidence type="ECO:0000259" key="9">
    <source>
        <dbReference type="PROSITE" id="PS50110"/>
    </source>
</evidence>
<dbReference type="SMR" id="A0A8I6Y6V0"/>
<dbReference type="InterPro" id="IPR001789">
    <property type="entry name" value="Sig_transdc_resp-reg_receiver"/>
</dbReference>
<evidence type="ECO:0000256" key="4">
    <source>
        <dbReference type="ARBA" id="ARBA00023015"/>
    </source>
</evidence>
<proteinExistence type="inferred from homology"/>
<dbReference type="Pfam" id="PF00072">
    <property type="entry name" value="Response_reg"/>
    <property type="match status" value="1"/>
</dbReference>
<reference evidence="10" key="3">
    <citation type="submission" date="2022-01" db="UniProtKB">
        <authorList>
            <consortium name="EnsemblPlants"/>
        </authorList>
    </citation>
    <scope>IDENTIFICATION</scope>
    <source>
        <strain evidence="10">subsp. vulgare</strain>
    </source>
</reference>